<evidence type="ECO:0000259" key="1">
    <source>
        <dbReference type="PROSITE" id="PS50943"/>
    </source>
</evidence>
<dbReference type="AlphaFoldDB" id="A0AAI9K526"/>
<sequence length="194" mass="22037">MNRRRTKKGASDSTEMVDTIGFNMRDIRKNSRSSKYTVKYMVAEINELLPENHKITEGIYYKWENEERLPTARHIPAIASVLGVSETALFHWQGMKNGTVNSKYSQLVESVKALGDDKTADIAWLASGWSGDLKALVEFDMLYASLPAEDRRDVASLGIRLYDVCRKEGRLNPDVPSVDFSYLQQALRDLWASK</sequence>
<dbReference type="PROSITE" id="PS50943">
    <property type="entry name" value="HTH_CROC1"/>
    <property type="match status" value="1"/>
</dbReference>
<evidence type="ECO:0000313" key="3">
    <source>
        <dbReference type="Proteomes" id="UP000660047"/>
    </source>
</evidence>
<dbReference type="RefSeq" id="WP_022217056.1">
    <property type="nucleotide sequence ID" value="NZ_BLYL01000018.1"/>
</dbReference>
<dbReference type="Proteomes" id="UP000660047">
    <property type="component" value="Unassembled WGS sequence"/>
</dbReference>
<evidence type="ECO:0000313" key="2">
    <source>
        <dbReference type="EMBL" id="GFO95407.1"/>
    </source>
</evidence>
<organism evidence="2 3">
    <name type="scientific">Coprococcus eutactus</name>
    <dbReference type="NCBI Taxonomy" id="33043"/>
    <lineage>
        <taxon>Bacteria</taxon>
        <taxon>Bacillati</taxon>
        <taxon>Bacillota</taxon>
        <taxon>Clostridia</taxon>
        <taxon>Lachnospirales</taxon>
        <taxon>Lachnospiraceae</taxon>
        <taxon>Coprococcus</taxon>
    </lineage>
</organism>
<reference evidence="2" key="1">
    <citation type="submission" date="2020-06" db="EMBL/GenBank/DDBJ databases">
        <title>Characterization of fructooligosaccharide metabolism and fructooligosaccharide-degrading enzymes in human commensal butyrate producers.</title>
        <authorList>
            <person name="Tanno H."/>
            <person name="Fujii T."/>
            <person name="Hirano K."/>
            <person name="Maeno S."/>
            <person name="Tonozuka T."/>
            <person name="Sakamoto M."/>
            <person name="Ohkuma M."/>
            <person name="Tochio T."/>
            <person name="Endo A."/>
        </authorList>
    </citation>
    <scope>NUCLEOTIDE SEQUENCE</scope>
    <source>
        <strain evidence="2">JCM 31265</strain>
    </source>
</reference>
<protein>
    <recommendedName>
        <fullName evidence="1">HTH cro/C1-type domain-containing protein</fullName>
    </recommendedName>
</protein>
<dbReference type="InterPro" id="IPR001387">
    <property type="entry name" value="Cro/C1-type_HTH"/>
</dbReference>
<gene>
    <name evidence="2" type="ORF">COEU31_24530</name>
</gene>
<dbReference type="GO" id="GO:0003677">
    <property type="term" value="F:DNA binding"/>
    <property type="evidence" value="ECO:0007669"/>
    <property type="project" value="InterPro"/>
</dbReference>
<dbReference type="EMBL" id="BLYL01000018">
    <property type="protein sequence ID" value="GFO95407.1"/>
    <property type="molecule type" value="Genomic_DNA"/>
</dbReference>
<proteinExistence type="predicted"/>
<dbReference type="InterPro" id="IPR010982">
    <property type="entry name" value="Lambda_DNA-bd_dom_sf"/>
</dbReference>
<accession>A0AAI9K526</accession>
<name>A0AAI9K526_9FIRM</name>
<comment type="caution">
    <text evidence="2">The sequence shown here is derived from an EMBL/GenBank/DDBJ whole genome shotgun (WGS) entry which is preliminary data.</text>
</comment>
<dbReference type="CDD" id="cd00093">
    <property type="entry name" value="HTH_XRE"/>
    <property type="match status" value="1"/>
</dbReference>
<dbReference type="Gene3D" id="1.10.260.40">
    <property type="entry name" value="lambda repressor-like DNA-binding domains"/>
    <property type="match status" value="1"/>
</dbReference>
<feature type="domain" description="HTH cro/C1-type" evidence="1">
    <location>
        <begin position="60"/>
        <end position="89"/>
    </location>
</feature>